<organism evidence="2 3">
    <name type="scientific">Intestinimonas butyriciproducens</name>
    <dbReference type="NCBI Taxonomy" id="1297617"/>
    <lineage>
        <taxon>Bacteria</taxon>
        <taxon>Bacillati</taxon>
        <taxon>Bacillota</taxon>
        <taxon>Clostridia</taxon>
        <taxon>Eubacteriales</taxon>
        <taxon>Intestinimonas</taxon>
    </lineage>
</organism>
<keyword evidence="3" id="KW-1185">Reference proteome</keyword>
<accession>A0A0S2W8D9</accession>
<evidence type="ECO:0000313" key="3">
    <source>
        <dbReference type="Proteomes" id="UP000064844"/>
    </source>
</evidence>
<evidence type="ECO:0000313" key="2">
    <source>
        <dbReference type="EMBL" id="ALP95593.1"/>
    </source>
</evidence>
<dbReference type="AlphaFoldDB" id="A0A0S2W8D9"/>
<dbReference type="Proteomes" id="UP000064844">
    <property type="component" value="Chromosome"/>
</dbReference>
<reference evidence="3" key="2">
    <citation type="submission" date="2015-04" db="EMBL/GenBank/DDBJ databases">
        <title>A butyrogenic pathway from the amino acid lysine in a human gut commensal.</title>
        <authorList>
            <person name="de Vos W.M."/>
            <person name="Bui N.T.P."/>
            <person name="Plugge C.M."/>
            <person name="Ritari J."/>
        </authorList>
    </citation>
    <scope>NUCLEOTIDE SEQUENCE [LARGE SCALE GENOMIC DNA]</scope>
    <source>
        <strain evidence="3">AF211</strain>
    </source>
</reference>
<reference evidence="2 3" key="1">
    <citation type="journal article" date="2015" name="Nat. Commun.">
        <title>Production of butyrate from lysine and the Amadori product fructoselysine by a human gut commensal.</title>
        <authorList>
            <person name="Bui T.P."/>
            <person name="Ritari J."/>
            <person name="Boeren S."/>
            <person name="de Waard P."/>
            <person name="Plugge C.M."/>
            <person name="de Vos W.M."/>
        </authorList>
    </citation>
    <scope>NUCLEOTIDE SEQUENCE [LARGE SCALE GENOMIC DNA]</scope>
    <source>
        <strain evidence="2 3">AF211</strain>
    </source>
</reference>
<proteinExistence type="predicted"/>
<evidence type="ECO:0000256" key="1">
    <source>
        <dbReference type="SAM" id="MobiDB-lite"/>
    </source>
</evidence>
<dbReference type="EMBL" id="CP011307">
    <property type="protein sequence ID" value="ALP95593.1"/>
    <property type="molecule type" value="Genomic_DNA"/>
</dbReference>
<sequence length="46" mass="5256">MFLPPGQRIMDIYNYTSFPGKAKPQFSKGEKKDSRPCISGRTTVNY</sequence>
<dbReference type="STRING" id="1297617.IB211_03202c"/>
<protein>
    <submittedName>
        <fullName evidence="2">Uncharacterized protein</fullName>
    </submittedName>
</protein>
<feature type="region of interest" description="Disordered" evidence="1">
    <location>
        <begin position="21"/>
        <end position="46"/>
    </location>
</feature>
<name>A0A0S2W8D9_9FIRM</name>
<dbReference type="KEGG" id="ibu:IB211_03202c"/>
<gene>
    <name evidence="2" type="ORF">IB211_03202c</name>
</gene>